<comment type="caution">
    <text evidence="1">The sequence shown here is derived from an EMBL/GenBank/DDBJ whole genome shotgun (WGS) entry which is preliminary data.</text>
</comment>
<evidence type="ECO:0000313" key="1">
    <source>
        <dbReference type="EMBL" id="KAK2642389.1"/>
    </source>
</evidence>
<reference evidence="1" key="1">
    <citation type="journal article" date="2023" name="Plant J.">
        <title>Genome sequences and population genomics provide insights into the demographic history, inbreeding, and mutation load of two 'living fossil' tree species of Dipteronia.</title>
        <authorList>
            <person name="Feng Y."/>
            <person name="Comes H.P."/>
            <person name="Chen J."/>
            <person name="Zhu S."/>
            <person name="Lu R."/>
            <person name="Zhang X."/>
            <person name="Li P."/>
            <person name="Qiu J."/>
            <person name="Olsen K.M."/>
            <person name="Qiu Y."/>
        </authorList>
    </citation>
    <scope>NUCLEOTIDE SEQUENCE</scope>
    <source>
        <strain evidence="1">KIB01</strain>
    </source>
</reference>
<organism evidence="1 2">
    <name type="scientific">Dipteronia dyeriana</name>
    <dbReference type="NCBI Taxonomy" id="168575"/>
    <lineage>
        <taxon>Eukaryota</taxon>
        <taxon>Viridiplantae</taxon>
        <taxon>Streptophyta</taxon>
        <taxon>Embryophyta</taxon>
        <taxon>Tracheophyta</taxon>
        <taxon>Spermatophyta</taxon>
        <taxon>Magnoliopsida</taxon>
        <taxon>eudicotyledons</taxon>
        <taxon>Gunneridae</taxon>
        <taxon>Pentapetalae</taxon>
        <taxon>rosids</taxon>
        <taxon>malvids</taxon>
        <taxon>Sapindales</taxon>
        <taxon>Sapindaceae</taxon>
        <taxon>Hippocastanoideae</taxon>
        <taxon>Acereae</taxon>
        <taxon>Dipteronia</taxon>
    </lineage>
</organism>
<dbReference type="EMBL" id="JANJYI010000007">
    <property type="protein sequence ID" value="KAK2642389.1"/>
    <property type="molecule type" value="Genomic_DNA"/>
</dbReference>
<dbReference type="AlphaFoldDB" id="A0AAD9WSP2"/>
<accession>A0AAD9WSP2</accession>
<protein>
    <recommendedName>
        <fullName evidence="3">Reverse transcriptase</fullName>
    </recommendedName>
</protein>
<dbReference type="Proteomes" id="UP001280121">
    <property type="component" value="Unassembled WGS sequence"/>
</dbReference>
<evidence type="ECO:0000313" key="2">
    <source>
        <dbReference type="Proteomes" id="UP001280121"/>
    </source>
</evidence>
<sequence length="203" mass="23393">MELRNAYNNVSSGSWKYVQFIESQLDLALETEEHYWRQRSRIDWLKYSDRNTRFFHMKTTVGRAWNQINRLFGDDGLWYNSNIGMELVILSYFGDLFQFCHSSQGDIGIILEGVQPKLSSDLSRYLDSIFTTEEVKKSVFEMGAMKAPGRDGLPALFYLHYWVTVGSSVVKTCLNCLNSGCSMDKVNDTLVVLIPKKKVSERV</sequence>
<keyword evidence="2" id="KW-1185">Reference proteome</keyword>
<gene>
    <name evidence="1" type="ORF">Ddye_024152</name>
</gene>
<name>A0AAD9WSP2_9ROSI</name>
<evidence type="ECO:0008006" key="3">
    <source>
        <dbReference type="Google" id="ProtNLM"/>
    </source>
</evidence>
<proteinExistence type="predicted"/>